<evidence type="ECO:0000256" key="2">
    <source>
        <dbReference type="ARBA" id="ARBA00022705"/>
    </source>
</evidence>
<keyword evidence="1" id="KW-0963">Cytoplasm</keyword>
<dbReference type="InterPro" id="IPR018253">
    <property type="entry name" value="DnaJ_domain_CS"/>
</dbReference>
<evidence type="ECO:0000256" key="6">
    <source>
        <dbReference type="ARBA" id="ARBA00022833"/>
    </source>
</evidence>
<dbReference type="PANTHER" id="PTHR43096">
    <property type="entry name" value="DNAJ HOMOLOG 1, MITOCHONDRIAL-RELATED"/>
    <property type="match status" value="1"/>
</dbReference>
<dbReference type="InterPro" id="IPR002939">
    <property type="entry name" value="DnaJ_C"/>
</dbReference>
<dbReference type="InterPro" id="IPR008971">
    <property type="entry name" value="HSP40/DnaJ_pept-bd"/>
</dbReference>
<dbReference type="GO" id="GO:0051082">
    <property type="term" value="F:unfolded protein binding"/>
    <property type="evidence" value="ECO:0007669"/>
    <property type="project" value="InterPro"/>
</dbReference>
<keyword evidence="4" id="KW-0677">Repeat</keyword>
<evidence type="ECO:0000259" key="13">
    <source>
        <dbReference type="PROSITE" id="PS51188"/>
    </source>
</evidence>
<dbReference type="PROSITE" id="PS50076">
    <property type="entry name" value="DNAJ_2"/>
    <property type="match status" value="1"/>
</dbReference>
<dbReference type="PROSITE" id="PS00636">
    <property type="entry name" value="DNAJ_1"/>
    <property type="match status" value="1"/>
</dbReference>
<comment type="similarity">
    <text evidence="9">Belongs to the DnaJ family.</text>
</comment>
<keyword evidence="5 11" id="KW-0863">Zinc-finger</keyword>
<dbReference type="InterPro" id="IPR001305">
    <property type="entry name" value="HSP_DnaJ_Cys-rich_dom"/>
</dbReference>
<dbReference type="Pfam" id="PF01556">
    <property type="entry name" value="DnaJ_C"/>
    <property type="match status" value="1"/>
</dbReference>
<feature type="non-terminal residue" evidence="14">
    <location>
        <position position="1"/>
    </location>
</feature>
<protein>
    <recommendedName>
        <fullName evidence="10">Chaperone protein DnaJ</fullName>
    </recommendedName>
</protein>
<dbReference type="CDD" id="cd10719">
    <property type="entry name" value="DnaJ_zf"/>
    <property type="match status" value="1"/>
</dbReference>
<dbReference type="PRINTS" id="PR00625">
    <property type="entry name" value="JDOMAIN"/>
</dbReference>
<sequence length="257" mass="28566">NQGNKETEEKFKEINAAYEVLSDENKRAMYDRNGEDGLKSQGGFGGGFGGFSSFEDIFSSFFGDDMSEEDEINEDLFATLDLTFKEAVFGCKKKFKYTYKCLCEKCDGTGAQDKNLNQCPSCKGKGKIFIRQGFFNIQSTCQSCNGKGKIIKEKCKACNGLSYTQKEDEIEINIPEGVDNAVTLRCNAKGNIGANKQRSDLYVKLRVQKDSKFIRKNNDIYIDVPILFTQAAMGASIKVPTIRGEANLQIPLGISDK</sequence>
<evidence type="ECO:0000256" key="8">
    <source>
        <dbReference type="ARBA" id="ARBA00023186"/>
    </source>
</evidence>
<dbReference type="InterPro" id="IPR036410">
    <property type="entry name" value="HSP_DnaJ_Cys-rich_dom_sf"/>
</dbReference>
<evidence type="ECO:0000256" key="5">
    <source>
        <dbReference type="ARBA" id="ARBA00022771"/>
    </source>
</evidence>
<feature type="domain" description="CR-type" evidence="13">
    <location>
        <begin position="90"/>
        <end position="167"/>
    </location>
</feature>
<keyword evidence="7" id="KW-0346">Stress response</keyword>
<proteinExistence type="inferred from homology"/>
<evidence type="ECO:0000256" key="10">
    <source>
        <dbReference type="ARBA" id="ARBA00067609"/>
    </source>
</evidence>
<dbReference type="GO" id="GO:0008270">
    <property type="term" value="F:zinc ion binding"/>
    <property type="evidence" value="ECO:0007669"/>
    <property type="project" value="UniProtKB-KW"/>
</dbReference>
<dbReference type="Pfam" id="PF00684">
    <property type="entry name" value="DnaJ_CXXCXGXG"/>
    <property type="match status" value="1"/>
</dbReference>
<dbReference type="InterPro" id="IPR036869">
    <property type="entry name" value="J_dom_sf"/>
</dbReference>
<dbReference type="SUPFAM" id="SSF57938">
    <property type="entry name" value="DnaJ/Hsp40 cysteine-rich domain"/>
    <property type="match status" value="1"/>
</dbReference>
<dbReference type="CDD" id="cd10747">
    <property type="entry name" value="DnaJ_C"/>
    <property type="match status" value="1"/>
</dbReference>
<dbReference type="GO" id="GO:0042026">
    <property type="term" value="P:protein refolding"/>
    <property type="evidence" value="ECO:0007669"/>
    <property type="project" value="TreeGrafter"/>
</dbReference>
<organism evidence="14">
    <name type="scientific">Campylobacter canadensis</name>
    <dbReference type="NCBI Taxonomy" id="449520"/>
    <lineage>
        <taxon>Bacteria</taxon>
        <taxon>Pseudomonadati</taxon>
        <taxon>Campylobacterota</taxon>
        <taxon>Epsilonproteobacteria</taxon>
        <taxon>Campylobacterales</taxon>
        <taxon>Campylobacteraceae</taxon>
        <taxon>Campylobacter</taxon>
    </lineage>
</organism>
<keyword evidence="8" id="KW-0143">Chaperone</keyword>
<dbReference type="SUPFAM" id="SSF46565">
    <property type="entry name" value="Chaperone J-domain"/>
    <property type="match status" value="1"/>
</dbReference>
<keyword evidence="6 11" id="KW-0862">Zinc</keyword>
<name>F1SWG3_9BACT</name>
<keyword evidence="2" id="KW-0235">DNA replication</keyword>
<evidence type="ECO:0000256" key="11">
    <source>
        <dbReference type="PROSITE-ProRule" id="PRU00546"/>
    </source>
</evidence>
<evidence type="ECO:0000256" key="9">
    <source>
        <dbReference type="ARBA" id="ARBA00061004"/>
    </source>
</evidence>
<dbReference type="InterPro" id="IPR001623">
    <property type="entry name" value="DnaJ_domain"/>
</dbReference>
<accession>F1SWG3</accession>
<dbReference type="Gene3D" id="2.10.230.10">
    <property type="entry name" value="Heat shock protein DnaJ, cysteine-rich domain"/>
    <property type="match status" value="1"/>
</dbReference>
<keyword evidence="3 11" id="KW-0479">Metal-binding</keyword>
<evidence type="ECO:0000256" key="1">
    <source>
        <dbReference type="ARBA" id="ARBA00022490"/>
    </source>
</evidence>
<dbReference type="GO" id="GO:0031072">
    <property type="term" value="F:heat shock protein binding"/>
    <property type="evidence" value="ECO:0007669"/>
    <property type="project" value="InterPro"/>
</dbReference>
<evidence type="ECO:0000259" key="12">
    <source>
        <dbReference type="PROSITE" id="PS50076"/>
    </source>
</evidence>
<gene>
    <name evidence="14" type="primary">dnaJ</name>
</gene>
<dbReference type="Gene3D" id="1.10.287.110">
    <property type="entry name" value="DnaJ domain"/>
    <property type="match status" value="1"/>
</dbReference>
<dbReference type="PANTHER" id="PTHR43096:SF48">
    <property type="entry name" value="CHAPERONE PROTEIN DNAJ"/>
    <property type="match status" value="1"/>
</dbReference>
<feature type="non-terminal residue" evidence="14">
    <location>
        <position position="257"/>
    </location>
</feature>
<evidence type="ECO:0000256" key="3">
    <source>
        <dbReference type="ARBA" id="ARBA00022723"/>
    </source>
</evidence>
<dbReference type="SUPFAM" id="SSF49493">
    <property type="entry name" value="HSP40/DnaJ peptide-binding domain"/>
    <property type="match status" value="2"/>
</dbReference>
<dbReference type="GO" id="GO:0005737">
    <property type="term" value="C:cytoplasm"/>
    <property type="evidence" value="ECO:0007669"/>
    <property type="project" value="TreeGrafter"/>
</dbReference>
<dbReference type="Gene3D" id="2.60.260.20">
    <property type="entry name" value="Urease metallochaperone UreE, N-terminal domain"/>
    <property type="match status" value="2"/>
</dbReference>
<evidence type="ECO:0000256" key="7">
    <source>
        <dbReference type="ARBA" id="ARBA00023016"/>
    </source>
</evidence>
<reference evidence="14" key="1">
    <citation type="journal article" date="2010" name="Diagn. Microbiol. Infect. Dis.">
        <title>Phylogenetic Analysis of Genus Campylobacter Based on hose keeping genes for species Identification.</title>
        <authorList>
            <person name="Hung P.V."/>
            <person name="Zhang J."/>
            <person name="Hayashi M."/>
            <person name="Yoshoda S."/>
            <person name="Ohkusu K."/>
            <person name="Ezaki T."/>
        </authorList>
    </citation>
    <scope>NUCLEOTIDE SEQUENCE</scope>
    <source>
        <strain evidence="14">CCUG 54429</strain>
    </source>
</reference>
<dbReference type="FunFam" id="2.10.230.10:FF:000002">
    <property type="entry name" value="Molecular chaperone DnaJ"/>
    <property type="match status" value="1"/>
</dbReference>
<dbReference type="AlphaFoldDB" id="F1SWG3"/>
<dbReference type="GO" id="GO:0006260">
    <property type="term" value="P:DNA replication"/>
    <property type="evidence" value="ECO:0007669"/>
    <property type="project" value="UniProtKB-KW"/>
</dbReference>
<feature type="domain" description="J" evidence="12">
    <location>
        <begin position="1"/>
        <end position="34"/>
    </location>
</feature>
<feature type="zinc finger region" description="CR-type" evidence="11">
    <location>
        <begin position="90"/>
        <end position="167"/>
    </location>
</feature>
<evidence type="ECO:0000313" key="14">
    <source>
        <dbReference type="EMBL" id="BAK09220.1"/>
    </source>
</evidence>
<dbReference type="Pfam" id="PF00226">
    <property type="entry name" value="DnaJ"/>
    <property type="match status" value="1"/>
</dbReference>
<evidence type="ECO:0000256" key="4">
    <source>
        <dbReference type="ARBA" id="ARBA00022737"/>
    </source>
</evidence>
<dbReference type="PROSITE" id="PS51188">
    <property type="entry name" value="ZF_CR"/>
    <property type="match status" value="1"/>
</dbReference>
<dbReference type="EMBL" id="AB542737">
    <property type="protein sequence ID" value="BAK09220.1"/>
    <property type="molecule type" value="Genomic_DNA"/>
</dbReference>
<dbReference type="CDD" id="cd06257">
    <property type="entry name" value="DnaJ"/>
    <property type="match status" value="1"/>
</dbReference>